<feature type="transmembrane region" description="Helical" evidence="1">
    <location>
        <begin position="39"/>
        <end position="57"/>
    </location>
</feature>
<reference evidence="2" key="2">
    <citation type="submission" date="2022-12" db="EMBL/GenBank/DDBJ databases">
        <authorList>
            <person name="Dechsakulwatana C."/>
            <person name="Rungsihiranrut A."/>
            <person name="Muangchinda C."/>
            <person name="Ningthoujam R."/>
            <person name="Klankeo P."/>
            <person name="Pinyakong O."/>
        </authorList>
    </citation>
    <scope>NUCLEOTIDE SEQUENCE</scope>
    <source>
        <strain evidence="2">TL01-2</strain>
    </source>
</reference>
<dbReference type="Pfam" id="PF09581">
    <property type="entry name" value="Spore_III_AF"/>
    <property type="match status" value="1"/>
</dbReference>
<feature type="transmembrane region" description="Helical" evidence="1">
    <location>
        <begin position="7"/>
        <end position="27"/>
    </location>
</feature>
<protein>
    <submittedName>
        <fullName evidence="2">Stage III sporulation protein AF</fullName>
    </submittedName>
</protein>
<accession>A0AAX6NB89</accession>
<organism evidence="2 3">
    <name type="scientific">Priestia aryabhattai</name>
    <name type="common">Bacillus aryabhattai</name>
    <dbReference type="NCBI Taxonomy" id="412384"/>
    <lineage>
        <taxon>Bacteria</taxon>
        <taxon>Bacillati</taxon>
        <taxon>Bacillota</taxon>
        <taxon>Bacilli</taxon>
        <taxon>Bacillales</taxon>
        <taxon>Bacillaceae</taxon>
        <taxon>Priestia</taxon>
    </lineage>
</organism>
<dbReference type="EMBL" id="JAPTGD010000001">
    <property type="protein sequence ID" value="MDU9692774.1"/>
    <property type="molecule type" value="Genomic_DNA"/>
</dbReference>
<name>A0AAX6NB89_PRIAR</name>
<gene>
    <name evidence="2" type="primary">spoIIIAF</name>
    <name evidence="2" type="ORF">O0Q50_16470</name>
</gene>
<keyword evidence="1" id="KW-1133">Transmembrane helix</keyword>
<reference evidence="2" key="1">
    <citation type="journal article" date="2022" name="J Environ Chem Eng">
        <title>Biodegradation of petroleum oil using a constructed nonpathogenic and heavy metal-tolerant bacterial consortium isolated from marine sponges.</title>
        <authorList>
            <person name="Dechsakulwatana C."/>
            <person name="Rungsihiranrut A."/>
            <person name="Muangchinda C."/>
            <person name="Ningthoujam R."/>
            <person name="Klankeo P."/>
            <person name="Pinyakong O."/>
        </authorList>
    </citation>
    <scope>NUCLEOTIDE SEQUENCE</scope>
    <source>
        <strain evidence="2">TL01-2</strain>
    </source>
</reference>
<evidence type="ECO:0000313" key="2">
    <source>
        <dbReference type="EMBL" id="MDU9692774.1"/>
    </source>
</evidence>
<dbReference type="NCBIfam" id="TIGR02896">
    <property type="entry name" value="spore_III_AF"/>
    <property type="match status" value="1"/>
</dbReference>
<dbReference type="InterPro" id="IPR014245">
    <property type="entry name" value="Spore_III_AF"/>
</dbReference>
<keyword evidence="1" id="KW-0812">Transmembrane</keyword>
<evidence type="ECO:0000313" key="3">
    <source>
        <dbReference type="Proteomes" id="UP001269400"/>
    </source>
</evidence>
<keyword evidence="1" id="KW-0472">Membrane</keyword>
<sequence length="209" mass="23356">MKKLQALTTWITNIVLFILLATIINLLLPNSSFQKYTKLVVGLLLMLIIITPVFQIFKVDVNQMLKSLSLSSIRSDQQVENSIENQKKEIQASQRAYILEQMAVQMEADVKEELMDQYGVAIDRIHIETKKPNDEPTADNIKSISVAVSKKTSGDSEVVSAVKVISIDTSTPIETNTPTESKKLSNYLAAKWDVKQGQVVVNMEEGDTK</sequence>
<comment type="caution">
    <text evidence="2">The sequence shown here is derived from an EMBL/GenBank/DDBJ whole genome shotgun (WGS) entry which is preliminary data.</text>
</comment>
<dbReference type="Proteomes" id="UP001269400">
    <property type="component" value="Unassembled WGS sequence"/>
</dbReference>
<evidence type="ECO:0000256" key="1">
    <source>
        <dbReference type="SAM" id="Phobius"/>
    </source>
</evidence>
<dbReference type="AlphaFoldDB" id="A0AAX6NB89"/>
<proteinExistence type="predicted"/>